<reference evidence="3" key="2">
    <citation type="submission" date="2022-01" db="EMBL/GenBank/DDBJ databases">
        <authorList>
            <person name="Yamashiro T."/>
            <person name="Shiraishi A."/>
            <person name="Satake H."/>
            <person name="Nakayama K."/>
        </authorList>
    </citation>
    <scope>NUCLEOTIDE SEQUENCE</scope>
</reference>
<evidence type="ECO:0000313" key="4">
    <source>
        <dbReference type="Proteomes" id="UP001151760"/>
    </source>
</evidence>
<comment type="caution">
    <text evidence="3">The sequence shown here is derived from an EMBL/GenBank/DDBJ whole genome shotgun (WGS) entry which is preliminary data.</text>
</comment>
<feature type="region of interest" description="Disordered" evidence="2">
    <location>
        <begin position="965"/>
        <end position="998"/>
    </location>
</feature>
<feature type="compositionally biased region" description="Polar residues" evidence="2">
    <location>
        <begin position="900"/>
        <end position="913"/>
    </location>
</feature>
<feature type="compositionally biased region" description="Polar residues" evidence="2">
    <location>
        <begin position="968"/>
        <end position="989"/>
    </location>
</feature>
<gene>
    <name evidence="3" type="ORF">Tco_0875729</name>
</gene>
<feature type="region of interest" description="Disordered" evidence="2">
    <location>
        <begin position="102"/>
        <end position="160"/>
    </location>
</feature>
<protein>
    <submittedName>
        <fullName evidence="3">Uncharacterized protein</fullName>
    </submittedName>
</protein>
<evidence type="ECO:0000256" key="1">
    <source>
        <dbReference type="SAM" id="Coils"/>
    </source>
</evidence>
<feature type="coiled-coil region" evidence="1">
    <location>
        <begin position="217"/>
        <end position="254"/>
    </location>
</feature>
<accession>A0ABQ5BTA1</accession>
<reference evidence="3" key="1">
    <citation type="journal article" date="2022" name="Int. J. Mol. Sci.">
        <title>Draft Genome of Tanacetum Coccineum: Genomic Comparison of Closely Related Tanacetum-Family Plants.</title>
        <authorList>
            <person name="Yamashiro T."/>
            <person name="Shiraishi A."/>
            <person name="Nakayama K."/>
            <person name="Satake H."/>
        </authorList>
    </citation>
    <scope>NUCLEOTIDE SEQUENCE</scope>
</reference>
<feature type="compositionally biased region" description="Polar residues" evidence="2">
    <location>
        <begin position="126"/>
        <end position="138"/>
    </location>
</feature>
<dbReference type="Proteomes" id="UP001151760">
    <property type="component" value="Unassembled WGS sequence"/>
</dbReference>
<name>A0ABQ5BTA1_9ASTR</name>
<organism evidence="3 4">
    <name type="scientific">Tanacetum coccineum</name>
    <dbReference type="NCBI Taxonomy" id="301880"/>
    <lineage>
        <taxon>Eukaryota</taxon>
        <taxon>Viridiplantae</taxon>
        <taxon>Streptophyta</taxon>
        <taxon>Embryophyta</taxon>
        <taxon>Tracheophyta</taxon>
        <taxon>Spermatophyta</taxon>
        <taxon>Magnoliopsida</taxon>
        <taxon>eudicotyledons</taxon>
        <taxon>Gunneridae</taxon>
        <taxon>Pentapetalae</taxon>
        <taxon>asterids</taxon>
        <taxon>campanulids</taxon>
        <taxon>Asterales</taxon>
        <taxon>Asteraceae</taxon>
        <taxon>Asteroideae</taxon>
        <taxon>Anthemideae</taxon>
        <taxon>Anthemidinae</taxon>
        <taxon>Tanacetum</taxon>
    </lineage>
</organism>
<evidence type="ECO:0000256" key="2">
    <source>
        <dbReference type="SAM" id="MobiDB-lite"/>
    </source>
</evidence>
<keyword evidence="4" id="KW-1185">Reference proteome</keyword>
<feature type="coiled-coil region" evidence="1">
    <location>
        <begin position="690"/>
        <end position="760"/>
    </location>
</feature>
<sequence>MEPSCLNSEEKELQQMQLDERELHQKCLTLLEKLKIHLESLHNSFHYMKTRSFEIAFRIFFLEDLKSMFITEGAVMEAHLVNKGRALDDNLVIKETTDDTVTSLEQLDESSSSMNENRSSDKDRSNSMNECSRPGNENKSSDHKSTSSGNDADTDIDPSYDSDIVTEVTHSNNDTFDNVFAHGIPSHEQPESIPDTYEEEHDDGAYEQQRAFFASLINNLKCDVENCNEVNREAQQANDLLTNELERYKQKENHFAKDMTNESEYCKNIKLLNDGISNLKSQACEKDKTFAKENEKYDDKQRRSPLSYHGFVYAETQFEEPPKVPLKRRNVNLNKHLKQLEQAEVLKNFLEQAQLRDHDPKHWNSLPMKYSCYVKQAVIKFEKQTFSKLQLSQDNKLNFEQSYEHNVNTRVRNRLIDEFEPLVKNVNLQLNCFEKSLVKEMKDNLKYVMSLEDEFDEKCLILDIQQEFFKTQLESIRFSKMTISQIQKDFSKIEAQSIASEIALQHKIQENNSLKIMQTEYENFVASLQIKNAHLKQTYKDLFESIQNSRDETNQCDDVKLKFDFDEIETQNIELKHKVASLIKENEHLKLVYKNLFDSIKKSTSFRHKFKRFSNTAENLKSQLSKFADKKFYIVLQKIESMKKKKFESQNSNDLLQKSLYDSDPSNVESESGEKKILFGNDTSCLKTKIKELEMSLAQQTKDFEDAKVDFSKKTDKFETYFEKLEKTKVVLERQLDRKIQDSNAKKDQFLKQITSLESKLASQDLISNQKEYSDLRTSYNALKLKFDSLNRDKGKSLISNFSTPNVSVSPKFYRGESSKSFPKQCISEQIPHQKKKVLGGELLTESSSKKNENENLFVPASMGYDQEMVPKTKDWVERLNLDSKLPNFNTGRILVPESQAVNESLETSNTPKSSKDSEAEFLTPLPPLKILLGASPSSEVMPLTFQPHSLKERPGLGIMKHTKLKTQDSPNKSVSGTVTVNESKQTTPLVPIEVKDT</sequence>
<feature type="region of interest" description="Disordered" evidence="2">
    <location>
        <begin position="900"/>
        <end position="920"/>
    </location>
</feature>
<keyword evidence="1" id="KW-0175">Coiled coil</keyword>
<evidence type="ECO:0000313" key="3">
    <source>
        <dbReference type="EMBL" id="GJT17023.1"/>
    </source>
</evidence>
<proteinExistence type="predicted"/>
<dbReference type="EMBL" id="BQNB010013523">
    <property type="protein sequence ID" value="GJT17023.1"/>
    <property type="molecule type" value="Genomic_DNA"/>
</dbReference>